<dbReference type="Proteomes" id="UP000239896">
    <property type="component" value="Unassembled WGS sequence"/>
</dbReference>
<dbReference type="EMBL" id="PVTM01000027">
    <property type="protein sequence ID" value="PRY65850.1"/>
    <property type="molecule type" value="Genomic_DNA"/>
</dbReference>
<gene>
    <name evidence="1" type="ORF">BCL64_1273</name>
</gene>
<name>A0A2T0V6P8_9GAMM</name>
<evidence type="ECO:0008006" key="3">
    <source>
        <dbReference type="Google" id="ProtNLM"/>
    </source>
</evidence>
<sequence length="325" mass="36933">MQNLWMTTTDLTMPCTRQARDGGDYLPRGYRSYMNLSSKSLEKLRELINEETEYRSGPKLVQFFNHLGFNDSYRQGFPSRWMYTDQCLEAINGSPELDKCIRAVLNPADFIGKVPELDAHIASFNQYLAFDKWKIVRNGAEINFRRLEKVEIDEAPSYENSETEDEFLRREFTNVSVSALGLEGSVSEILDQRIKEIEKCFFGKAYLAVILMAGSTLEGALLGVANNHPRSFNSAKASPKDGAGKVKQFHEWTLSAFIDVAQELRIVQHDTQKFSHTLRDFRNYIHPFQQMSSGFSPTDHTAKLCLQVLKAAIHELGQNVGKIGT</sequence>
<organism evidence="1 2">
    <name type="scientific">Halomonas ventosae</name>
    <dbReference type="NCBI Taxonomy" id="229007"/>
    <lineage>
        <taxon>Bacteria</taxon>
        <taxon>Pseudomonadati</taxon>
        <taxon>Pseudomonadota</taxon>
        <taxon>Gammaproteobacteria</taxon>
        <taxon>Oceanospirillales</taxon>
        <taxon>Halomonadaceae</taxon>
        <taxon>Halomonas</taxon>
    </lineage>
</organism>
<comment type="caution">
    <text evidence="1">The sequence shown here is derived from an EMBL/GenBank/DDBJ whole genome shotgun (WGS) entry which is preliminary data.</text>
</comment>
<accession>A0A2T0V6P8</accession>
<reference evidence="1 2" key="1">
    <citation type="submission" date="2018-03" db="EMBL/GenBank/DDBJ databases">
        <title>Comparative analysis of microorganisms from saline springs in Andes Mountain Range, Colombia.</title>
        <authorList>
            <person name="Rubin E."/>
        </authorList>
    </citation>
    <scope>NUCLEOTIDE SEQUENCE [LARGE SCALE GENOMIC DNA]</scope>
    <source>
        <strain evidence="1 2">USBA 854</strain>
    </source>
</reference>
<protein>
    <recommendedName>
        <fullName evidence="3">HEPN domain-containing protein</fullName>
    </recommendedName>
</protein>
<evidence type="ECO:0000313" key="2">
    <source>
        <dbReference type="Proteomes" id="UP000239896"/>
    </source>
</evidence>
<keyword evidence="2" id="KW-1185">Reference proteome</keyword>
<evidence type="ECO:0000313" key="1">
    <source>
        <dbReference type="EMBL" id="PRY65850.1"/>
    </source>
</evidence>
<proteinExistence type="predicted"/>
<dbReference type="AlphaFoldDB" id="A0A2T0V6P8"/>